<reference evidence="11" key="2">
    <citation type="submission" date="2021-04" db="EMBL/GenBank/DDBJ databases">
        <authorList>
            <person name="Gilroy R."/>
        </authorList>
    </citation>
    <scope>NUCLEOTIDE SEQUENCE</scope>
    <source>
        <strain evidence="11">F6-6636</strain>
    </source>
</reference>
<evidence type="ECO:0000256" key="9">
    <source>
        <dbReference type="ARBA" id="ARBA00049940"/>
    </source>
</evidence>
<comment type="caution">
    <text evidence="11">The sequence shown here is derived from an EMBL/GenBank/DDBJ whole genome shotgun (WGS) entry which is preliminary data.</text>
</comment>
<dbReference type="AlphaFoldDB" id="A0A948TJI6"/>
<organism evidence="11 12">
    <name type="scientific">Candidatus Paralactobacillus gallistercoris</name>
    <dbReference type="NCBI Taxonomy" id="2838724"/>
    <lineage>
        <taxon>Bacteria</taxon>
        <taxon>Bacillati</taxon>
        <taxon>Bacillota</taxon>
        <taxon>Bacilli</taxon>
        <taxon>Lactobacillales</taxon>
        <taxon>Lactobacillaceae</taxon>
        <taxon>Lactobacillus</taxon>
    </lineage>
</organism>
<keyword evidence="5 10" id="KW-0472">Membrane</keyword>
<comment type="activity regulation">
    <text evidence="10">Na(+) is not transported, but it plays an essential structural role and its presence is essential for fluoride channel function.</text>
</comment>
<dbReference type="GO" id="GO:0062054">
    <property type="term" value="F:fluoride channel activity"/>
    <property type="evidence" value="ECO:0007669"/>
    <property type="project" value="UniProtKB-UniRule"/>
</dbReference>
<dbReference type="PANTHER" id="PTHR28259:SF1">
    <property type="entry name" value="FLUORIDE EXPORT PROTEIN 1-RELATED"/>
    <property type="match status" value="1"/>
</dbReference>
<reference evidence="11" key="1">
    <citation type="journal article" date="2021" name="PeerJ">
        <title>Extensive microbial diversity within the chicken gut microbiome revealed by metagenomics and culture.</title>
        <authorList>
            <person name="Gilroy R."/>
            <person name="Ravi A."/>
            <person name="Getino M."/>
            <person name="Pursley I."/>
            <person name="Horton D.L."/>
            <person name="Alikhan N.F."/>
            <person name="Baker D."/>
            <person name="Gharbi K."/>
            <person name="Hall N."/>
            <person name="Watson M."/>
            <person name="Adriaenssens E.M."/>
            <person name="Foster-Nyarko E."/>
            <person name="Jarju S."/>
            <person name="Secka A."/>
            <person name="Antonio M."/>
            <person name="Oren A."/>
            <person name="Chaudhuri R.R."/>
            <person name="La Ragione R."/>
            <person name="Hildebrand F."/>
            <person name="Pallen M.J."/>
        </authorList>
    </citation>
    <scope>NUCLEOTIDE SEQUENCE</scope>
    <source>
        <strain evidence="11">F6-6636</strain>
    </source>
</reference>
<keyword evidence="10" id="KW-0915">Sodium</keyword>
<evidence type="ECO:0000256" key="5">
    <source>
        <dbReference type="ARBA" id="ARBA00023136"/>
    </source>
</evidence>
<comment type="catalytic activity">
    <reaction evidence="8">
        <text>fluoride(in) = fluoride(out)</text>
        <dbReference type="Rhea" id="RHEA:76159"/>
        <dbReference type="ChEBI" id="CHEBI:17051"/>
    </reaction>
    <physiologicalReaction direction="left-to-right" evidence="8">
        <dbReference type="Rhea" id="RHEA:76160"/>
    </physiologicalReaction>
</comment>
<name>A0A948TJI6_9LACO</name>
<dbReference type="Proteomes" id="UP000777303">
    <property type="component" value="Unassembled WGS sequence"/>
</dbReference>
<feature type="binding site" evidence="10">
    <location>
        <position position="76"/>
    </location>
    <ligand>
        <name>Na(+)</name>
        <dbReference type="ChEBI" id="CHEBI:29101"/>
        <note>structural</note>
    </ligand>
</feature>
<dbReference type="GO" id="GO:0005886">
    <property type="term" value="C:plasma membrane"/>
    <property type="evidence" value="ECO:0007669"/>
    <property type="project" value="UniProtKB-SubCell"/>
</dbReference>
<feature type="transmembrane region" description="Helical" evidence="10">
    <location>
        <begin position="98"/>
        <end position="119"/>
    </location>
</feature>
<keyword evidence="2 10" id="KW-1003">Cell membrane</keyword>
<feature type="transmembrane region" description="Helical" evidence="10">
    <location>
        <begin position="61"/>
        <end position="78"/>
    </location>
</feature>
<evidence type="ECO:0000256" key="7">
    <source>
        <dbReference type="ARBA" id="ARBA00035120"/>
    </source>
</evidence>
<dbReference type="GO" id="GO:0140114">
    <property type="term" value="P:cellular detoxification of fluoride"/>
    <property type="evidence" value="ECO:0007669"/>
    <property type="project" value="UniProtKB-UniRule"/>
</dbReference>
<keyword evidence="10" id="KW-0479">Metal-binding</keyword>
<evidence type="ECO:0000256" key="10">
    <source>
        <dbReference type="HAMAP-Rule" id="MF_00454"/>
    </source>
</evidence>
<evidence type="ECO:0000256" key="8">
    <source>
        <dbReference type="ARBA" id="ARBA00035585"/>
    </source>
</evidence>
<dbReference type="PANTHER" id="PTHR28259">
    <property type="entry name" value="FLUORIDE EXPORT PROTEIN 1-RELATED"/>
    <property type="match status" value="1"/>
</dbReference>
<comment type="function">
    <text evidence="9 10">Fluoride-specific ion channel. Important for reducing fluoride concentration in the cell, thus reducing its toxicity.</text>
</comment>
<dbReference type="InterPro" id="IPR003691">
    <property type="entry name" value="FluC"/>
</dbReference>
<keyword evidence="10" id="KW-0813">Transport</keyword>
<evidence type="ECO:0000313" key="12">
    <source>
        <dbReference type="Proteomes" id="UP000777303"/>
    </source>
</evidence>
<keyword evidence="4 10" id="KW-1133">Transmembrane helix</keyword>
<gene>
    <name evidence="10" type="primary">fluC</name>
    <name evidence="10" type="synonym">crcB</name>
    <name evidence="11" type="ORF">H9901_03755</name>
</gene>
<comment type="subcellular location">
    <subcellularLocation>
        <location evidence="1 10">Cell membrane</location>
        <topology evidence="1 10">Multi-pass membrane protein</topology>
    </subcellularLocation>
</comment>
<evidence type="ECO:0000256" key="1">
    <source>
        <dbReference type="ARBA" id="ARBA00004651"/>
    </source>
</evidence>
<feature type="transmembrane region" description="Helical" evidence="10">
    <location>
        <begin position="33"/>
        <end position="54"/>
    </location>
</feature>
<evidence type="ECO:0000256" key="6">
    <source>
        <dbReference type="ARBA" id="ARBA00023303"/>
    </source>
</evidence>
<dbReference type="GO" id="GO:0046872">
    <property type="term" value="F:metal ion binding"/>
    <property type="evidence" value="ECO:0007669"/>
    <property type="project" value="UniProtKB-KW"/>
</dbReference>
<evidence type="ECO:0000256" key="4">
    <source>
        <dbReference type="ARBA" id="ARBA00022989"/>
    </source>
</evidence>
<dbReference type="EMBL" id="JAHLFS010000049">
    <property type="protein sequence ID" value="MBU3851795.1"/>
    <property type="molecule type" value="Genomic_DNA"/>
</dbReference>
<feature type="binding site" evidence="10">
    <location>
        <position position="73"/>
    </location>
    <ligand>
        <name>Na(+)</name>
        <dbReference type="ChEBI" id="CHEBI:29101"/>
        <note>structural</note>
    </ligand>
</feature>
<dbReference type="HAMAP" id="MF_00454">
    <property type="entry name" value="FluC"/>
    <property type="match status" value="1"/>
</dbReference>
<dbReference type="Pfam" id="PF02537">
    <property type="entry name" value="CRCB"/>
    <property type="match status" value="1"/>
</dbReference>
<evidence type="ECO:0000313" key="11">
    <source>
        <dbReference type="EMBL" id="MBU3851795.1"/>
    </source>
</evidence>
<keyword evidence="3 10" id="KW-0812">Transmembrane</keyword>
<comment type="similarity">
    <text evidence="7 10">Belongs to the fluoride channel Fluc/FEX (TC 1.A.43) family.</text>
</comment>
<keyword evidence="6 10" id="KW-0407">Ion channel</keyword>
<keyword evidence="10" id="KW-0406">Ion transport</keyword>
<protein>
    <recommendedName>
        <fullName evidence="10">Fluoride-specific ion channel FluC</fullName>
    </recommendedName>
</protein>
<evidence type="ECO:0000256" key="3">
    <source>
        <dbReference type="ARBA" id="ARBA00022692"/>
    </source>
</evidence>
<evidence type="ECO:0000256" key="2">
    <source>
        <dbReference type="ARBA" id="ARBA00022475"/>
    </source>
</evidence>
<sequence>MDYLIIGFCAALGGIARYLVGLLLPATALGFPWGTLAANLTGAFLLAYITHYLVERTNMPAVWATGWGTGFCGAYTTFSSFCVDSIKLLYRNAYWEFGAYVLLSMLGGLVVTLIAFKFAEWQLAHHQQMEADK</sequence>
<proteinExistence type="inferred from homology"/>
<accession>A0A948TJI6</accession>